<evidence type="ECO:0000256" key="1">
    <source>
        <dbReference type="ARBA" id="ARBA00004141"/>
    </source>
</evidence>
<feature type="transmembrane region" description="Helical" evidence="5">
    <location>
        <begin position="58"/>
        <end position="87"/>
    </location>
</feature>
<keyword evidence="2 5" id="KW-0812">Transmembrane</keyword>
<gene>
    <name evidence="6" type="ORF">JN10_0588</name>
</gene>
<feature type="transmembrane region" description="Helical" evidence="5">
    <location>
        <begin position="141"/>
        <end position="160"/>
    </location>
</feature>
<name>A0A562UTR2_9SPHN</name>
<feature type="transmembrane region" description="Helical" evidence="5">
    <location>
        <begin position="272"/>
        <end position="291"/>
    </location>
</feature>
<feature type="transmembrane region" description="Helical" evidence="5">
    <location>
        <begin position="27"/>
        <end position="46"/>
    </location>
</feature>
<feature type="transmembrane region" description="Helical" evidence="5">
    <location>
        <begin position="99"/>
        <end position="121"/>
    </location>
</feature>
<reference evidence="6 7" key="1">
    <citation type="submission" date="2019-07" db="EMBL/GenBank/DDBJ databases">
        <title>Genomic Encyclopedia of Archaeal and Bacterial Type Strains, Phase II (KMG-II): from individual species to whole genera.</title>
        <authorList>
            <person name="Goeker M."/>
        </authorList>
    </citation>
    <scope>NUCLEOTIDE SEQUENCE [LARGE SCALE GENOMIC DNA]</scope>
    <source>
        <strain evidence="6 7">ATCC BAA-2084</strain>
    </source>
</reference>
<dbReference type="OrthoDB" id="7594505at2"/>
<dbReference type="InterPro" id="IPR051598">
    <property type="entry name" value="TSUP/Inactive_protease-like"/>
</dbReference>
<dbReference type="GO" id="GO:0005886">
    <property type="term" value="C:plasma membrane"/>
    <property type="evidence" value="ECO:0007669"/>
    <property type="project" value="UniProtKB-SubCell"/>
</dbReference>
<evidence type="ECO:0000256" key="3">
    <source>
        <dbReference type="ARBA" id="ARBA00022989"/>
    </source>
</evidence>
<comment type="subcellular location">
    <subcellularLocation>
        <location evidence="5">Cell membrane</location>
        <topology evidence="5">Multi-pass membrane protein</topology>
    </subcellularLocation>
    <subcellularLocation>
        <location evidence="1">Membrane</location>
        <topology evidence="1">Multi-pass membrane protein</topology>
    </subcellularLocation>
</comment>
<evidence type="ECO:0000313" key="7">
    <source>
        <dbReference type="Proteomes" id="UP000320547"/>
    </source>
</evidence>
<evidence type="ECO:0000256" key="2">
    <source>
        <dbReference type="ARBA" id="ARBA00022692"/>
    </source>
</evidence>
<dbReference type="Proteomes" id="UP000320547">
    <property type="component" value="Unassembled WGS sequence"/>
</dbReference>
<dbReference type="Pfam" id="PF01925">
    <property type="entry name" value="TauE"/>
    <property type="match status" value="1"/>
</dbReference>
<keyword evidence="7" id="KW-1185">Reference proteome</keyword>
<keyword evidence="4 5" id="KW-0472">Membrane</keyword>
<organism evidence="6 7">
    <name type="scientific">Altererythrobacter ishigakiensis</name>
    <dbReference type="NCBI Taxonomy" id="476157"/>
    <lineage>
        <taxon>Bacteria</taxon>
        <taxon>Pseudomonadati</taxon>
        <taxon>Pseudomonadota</taxon>
        <taxon>Alphaproteobacteria</taxon>
        <taxon>Sphingomonadales</taxon>
        <taxon>Erythrobacteraceae</taxon>
        <taxon>Altererythrobacter</taxon>
    </lineage>
</organism>
<comment type="similarity">
    <text evidence="5">Belongs to the 4-toluene sulfonate uptake permease (TSUP) (TC 2.A.102) family.</text>
</comment>
<dbReference type="AlphaFoldDB" id="A0A562UTR2"/>
<keyword evidence="3 5" id="KW-1133">Transmembrane helix</keyword>
<evidence type="ECO:0000256" key="5">
    <source>
        <dbReference type="RuleBase" id="RU363041"/>
    </source>
</evidence>
<dbReference type="EMBL" id="VLLK01000001">
    <property type="protein sequence ID" value="TWJ08967.1"/>
    <property type="molecule type" value="Genomic_DNA"/>
</dbReference>
<keyword evidence="5" id="KW-1003">Cell membrane</keyword>
<dbReference type="RefSeq" id="WP_067596507.1">
    <property type="nucleotide sequence ID" value="NZ_CP015963.1"/>
</dbReference>
<sequence length="323" mass="34595">MATPESGLNPEIGLNRVQPSLAHTSRFALIGGALLLVTYALCWIIVPTEGNLLRQLWFLPGVGVTGAIIANASGTGGGVVFVPVFNAMRDLGAMDLDPLGVTAVSMGIQAFGMSVGALRWTDRLYHQRVPAPLEAQTQVRDYWLVCGLVLVLSVPALLATQRLFAFDGQAILLGYKSFSIVLGIALLIATWTFNRDVPERTRLEPVDIVVLALIAIPGGAITALFSVGIGELVAFYLFLRHYPILLSVGTACVISAVSVAAGLIWHIDVGTVQWEVVLLAAPGAMLGAFLARPIALWLGPRKLKTYGAIWIVGSALYLLWLNW</sequence>
<evidence type="ECO:0000256" key="4">
    <source>
        <dbReference type="ARBA" id="ARBA00023136"/>
    </source>
</evidence>
<dbReference type="PANTHER" id="PTHR43701">
    <property type="entry name" value="MEMBRANE TRANSPORTER PROTEIN MJ0441-RELATED"/>
    <property type="match status" value="1"/>
</dbReference>
<feature type="transmembrane region" description="Helical" evidence="5">
    <location>
        <begin position="303"/>
        <end position="320"/>
    </location>
</feature>
<feature type="transmembrane region" description="Helical" evidence="5">
    <location>
        <begin position="172"/>
        <end position="193"/>
    </location>
</feature>
<evidence type="ECO:0000313" key="6">
    <source>
        <dbReference type="EMBL" id="TWJ08967.1"/>
    </source>
</evidence>
<dbReference type="InterPro" id="IPR002781">
    <property type="entry name" value="TM_pro_TauE-like"/>
</dbReference>
<proteinExistence type="inferred from homology"/>
<feature type="transmembrane region" description="Helical" evidence="5">
    <location>
        <begin position="244"/>
        <end position="266"/>
    </location>
</feature>
<feature type="transmembrane region" description="Helical" evidence="5">
    <location>
        <begin position="208"/>
        <end position="237"/>
    </location>
</feature>
<protein>
    <recommendedName>
        <fullName evidence="5">Probable membrane transporter protein</fullName>
    </recommendedName>
</protein>
<dbReference type="PANTHER" id="PTHR43701:SF2">
    <property type="entry name" value="MEMBRANE TRANSPORTER PROTEIN YJNA-RELATED"/>
    <property type="match status" value="1"/>
</dbReference>
<dbReference type="STRING" id="476157.GCA_001663155_00156"/>
<comment type="caution">
    <text evidence="6">The sequence shown here is derived from an EMBL/GenBank/DDBJ whole genome shotgun (WGS) entry which is preliminary data.</text>
</comment>
<accession>A0A562UTR2</accession>